<protein>
    <recommendedName>
        <fullName evidence="3">MFS general substrate transporter</fullName>
    </recommendedName>
</protein>
<organism evidence="1 2">
    <name type="scientific">Plenodomus tracheiphilus IPT5</name>
    <dbReference type="NCBI Taxonomy" id="1408161"/>
    <lineage>
        <taxon>Eukaryota</taxon>
        <taxon>Fungi</taxon>
        <taxon>Dikarya</taxon>
        <taxon>Ascomycota</taxon>
        <taxon>Pezizomycotina</taxon>
        <taxon>Dothideomycetes</taxon>
        <taxon>Pleosporomycetidae</taxon>
        <taxon>Pleosporales</taxon>
        <taxon>Pleosporineae</taxon>
        <taxon>Leptosphaeriaceae</taxon>
        <taxon>Plenodomus</taxon>
    </lineage>
</organism>
<keyword evidence="2" id="KW-1185">Reference proteome</keyword>
<proteinExistence type="predicted"/>
<name>A0A6A7AT50_9PLEO</name>
<accession>A0A6A7AT50</accession>
<evidence type="ECO:0000313" key="2">
    <source>
        <dbReference type="Proteomes" id="UP000799423"/>
    </source>
</evidence>
<reference evidence="1" key="1">
    <citation type="submission" date="2020-01" db="EMBL/GenBank/DDBJ databases">
        <authorList>
            <consortium name="DOE Joint Genome Institute"/>
            <person name="Haridas S."/>
            <person name="Albert R."/>
            <person name="Binder M."/>
            <person name="Bloem J."/>
            <person name="Labutti K."/>
            <person name="Salamov A."/>
            <person name="Andreopoulos B."/>
            <person name="Baker S.E."/>
            <person name="Barry K."/>
            <person name="Bills G."/>
            <person name="Bluhm B.H."/>
            <person name="Cannon C."/>
            <person name="Castanera R."/>
            <person name="Culley D.E."/>
            <person name="Daum C."/>
            <person name="Ezra D."/>
            <person name="Gonzalez J.B."/>
            <person name="Henrissat B."/>
            <person name="Kuo A."/>
            <person name="Liang C."/>
            <person name="Lipzen A."/>
            <person name="Lutzoni F."/>
            <person name="Magnuson J."/>
            <person name="Mondo S."/>
            <person name="Nolan M."/>
            <person name="Ohm R."/>
            <person name="Pangilinan J."/>
            <person name="Park H.-J."/>
            <person name="Ramirez L."/>
            <person name="Alfaro M."/>
            <person name="Sun H."/>
            <person name="Tritt A."/>
            <person name="Yoshinaga Y."/>
            <person name="Zwiers L.-H."/>
            <person name="Turgeon B.G."/>
            <person name="Goodwin S.B."/>
            <person name="Spatafora J.W."/>
            <person name="Crous P.W."/>
            <person name="Grigoriev I.V."/>
        </authorList>
    </citation>
    <scope>NUCLEOTIDE SEQUENCE</scope>
    <source>
        <strain evidence="1">IPT5</strain>
    </source>
</reference>
<dbReference type="OrthoDB" id="2985014at2759"/>
<evidence type="ECO:0000313" key="1">
    <source>
        <dbReference type="EMBL" id="KAF2846490.1"/>
    </source>
</evidence>
<gene>
    <name evidence="1" type="ORF">T440DRAFT_521673</name>
</gene>
<evidence type="ECO:0008006" key="3">
    <source>
        <dbReference type="Google" id="ProtNLM"/>
    </source>
</evidence>
<dbReference type="EMBL" id="MU006334">
    <property type="protein sequence ID" value="KAF2846490.1"/>
    <property type="molecule type" value="Genomic_DNA"/>
</dbReference>
<dbReference type="Proteomes" id="UP000799423">
    <property type="component" value="Unassembled WGS sequence"/>
</dbReference>
<dbReference type="AlphaFoldDB" id="A0A6A7AT50"/>
<sequence>MAHRKVDKRLLCWYAFVYLIMRIHVSNISNTAIMDLEQGAGIKKQLGNLSSAQWALALSIFYYPYMFFEPLADEQTSAAVVVILTTRTRRRHYARIMPIFLVAEWRARSTHSFCFLVNFSNAELKE</sequence>